<evidence type="ECO:0000313" key="1">
    <source>
        <dbReference type="EMBL" id="BES94320.1"/>
    </source>
</evidence>
<gene>
    <name evidence="1" type="ORF">NTJ_07129</name>
</gene>
<proteinExistence type="predicted"/>
<keyword evidence="2" id="KW-1185">Reference proteome</keyword>
<sequence>MCDGDSIFDSLPIPKCSTVPNQFVWTKIELEALAFDSAARRVDLVETSAGEKTEKLVVLPDWEKVGEGMERELEREGFEIKLMSHHCHFKWKQKSIGEAHFCSQSFVFCVCLPLFLGNFPSDRLPRSAPPACV</sequence>
<organism evidence="1 2">
    <name type="scientific">Nesidiocoris tenuis</name>
    <dbReference type="NCBI Taxonomy" id="355587"/>
    <lineage>
        <taxon>Eukaryota</taxon>
        <taxon>Metazoa</taxon>
        <taxon>Ecdysozoa</taxon>
        <taxon>Arthropoda</taxon>
        <taxon>Hexapoda</taxon>
        <taxon>Insecta</taxon>
        <taxon>Pterygota</taxon>
        <taxon>Neoptera</taxon>
        <taxon>Paraneoptera</taxon>
        <taxon>Hemiptera</taxon>
        <taxon>Heteroptera</taxon>
        <taxon>Panheteroptera</taxon>
        <taxon>Cimicomorpha</taxon>
        <taxon>Miridae</taxon>
        <taxon>Dicyphina</taxon>
        <taxon>Nesidiocoris</taxon>
    </lineage>
</organism>
<reference evidence="1 2" key="1">
    <citation type="submission" date="2023-09" db="EMBL/GenBank/DDBJ databases">
        <title>Nesidiocoris tenuis whole genome shotgun sequence.</title>
        <authorList>
            <person name="Shibata T."/>
            <person name="Shimoda M."/>
            <person name="Kobayashi T."/>
            <person name="Uehara T."/>
        </authorList>
    </citation>
    <scope>NUCLEOTIDE SEQUENCE [LARGE SCALE GENOMIC DNA]</scope>
    <source>
        <strain evidence="1 2">Japan</strain>
    </source>
</reference>
<accession>A0ABN7ATS4</accession>
<dbReference type="Proteomes" id="UP001307889">
    <property type="component" value="Chromosome 5"/>
</dbReference>
<protein>
    <submittedName>
        <fullName evidence="1">Uncharacterized protein</fullName>
    </submittedName>
</protein>
<name>A0ABN7ATS4_9HEMI</name>
<evidence type="ECO:0000313" key="2">
    <source>
        <dbReference type="Proteomes" id="UP001307889"/>
    </source>
</evidence>
<dbReference type="EMBL" id="AP028913">
    <property type="protein sequence ID" value="BES94320.1"/>
    <property type="molecule type" value="Genomic_DNA"/>
</dbReference>